<organism evidence="2 3">
    <name type="scientific">Cyclotella atomus</name>
    <dbReference type="NCBI Taxonomy" id="382360"/>
    <lineage>
        <taxon>Eukaryota</taxon>
        <taxon>Sar</taxon>
        <taxon>Stramenopiles</taxon>
        <taxon>Ochrophyta</taxon>
        <taxon>Bacillariophyta</taxon>
        <taxon>Coscinodiscophyceae</taxon>
        <taxon>Thalassiosirophycidae</taxon>
        <taxon>Stephanodiscales</taxon>
        <taxon>Stephanodiscaceae</taxon>
        <taxon>Cyclotella</taxon>
    </lineage>
</organism>
<feature type="region of interest" description="Disordered" evidence="1">
    <location>
        <begin position="15"/>
        <end position="89"/>
    </location>
</feature>
<gene>
    <name evidence="2" type="ORF">ACHAWO_009743</name>
</gene>
<feature type="compositionally biased region" description="Basic and acidic residues" evidence="1">
    <location>
        <begin position="16"/>
        <end position="28"/>
    </location>
</feature>
<comment type="caution">
    <text evidence="2">The sequence shown here is derived from an EMBL/GenBank/DDBJ whole genome shotgun (WGS) entry which is preliminary data.</text>
</comment>
<accession>A0ABD3PW20</accession>
<evidence type="ECO:0000256" key="1">
    <source>
        <dbReference type="SAM" id="MobiDB-lite"/>
    </source>
</evidence>
<evidence type="ECO:0000313" key="3">
    <source>
        <dbReference type="Proteomes" id="UP001530400"/>
    </source>
</evidence>
<feature type="compositionally biased region" description="Basic and acidic residues" evidence="1">
    <location>
        <begin position="57"/>
        <end position="68"/>
    </location>
</feature>
<feature type="compositionally biased region" description="Basic and acidic residues" evidence="1">
    <location>
        <begin position="259"/>
        <end position="269"/>
    </location>
</feature>
<reference evidence="2 3" key="1">
    <citation type="submission" date="2024-10" db="EMBL/GenBank/DDBJ databases">
        <title>Updated reference genomes for cyclostephanoid diatoms.</title>
        <authorList>
            <person name="Roberts W.R."/>
            <person name="Alverson A.J."/>
        </authorList>
    </citation>
    <scope>NUCLEOTIDE SEQUENCE [LARGE SCALE GENOMIC DNA]</scope>
    <source>
        <strain evidence="2 3">AJA010-31</strain>
    </source>
</reference>
<feature type="compositionally biased region" description="Polar residues" evidence="1">
    <location>
        <begin position="236"/>
        <end position="250"/>
    </location>
</feature>
<dbReference type="EMBL" id="JALLPJ020000461">
    <property type="protein sequence ID" value="KAL3791536.1"/>
    <property type="molecule type" value="Genomic_DNA"/>
</dbReference>
<sequence>MPSSLAAALAASKANAETKSEKQLEHASAKSSASSLAQYQKKPIAINTQTKHPAGRGQDKQGTRDKAGRGGGKSPQNQSRKQTDHTVAAEEIVFVCDIPSDSEEELELDTLQISDHKSGKRHGGSRNNSNERDRKGRDDRDNRNNHGERLNVNASRRLIGHALGTRLDHPQNSGKESNQSHIDVRARSNPGVMPTPWSKKAQEMKHETSNNSRHGKQTERMSNNASNVRHNRRDITSQPSAKDTQPSNSEVLVAAPKLESAKIKGRWADEDSSDDE</sequence>
<protein>
    <submittedName>
        <fullName evidence="2">Uncharacterized protein</fullName>
    </submittedName>
</protein>
<keyword evidence="3" id="KW-1185">Reference proteome</keyword>
<feature type="compositionally biased region" description="Polar residues" evidence="1">
    <location>
        <begin position="170"/>
        <end position="181"/>
    </location>
</feature>
<feature type="compositionally biased region" description="Basic and acidic residues" evidence="1">
    <location>
        <begin position="129"/>
        <end position="149"/>
    </location>
</feature>
<dbReference type="Proteomes" id="UP001530400">
    <property type="component" value="Unassembled WGS sequence"/>
</dbReference>
<proteinExistence type="predicted"/>
<dbReference type="AlphaFoldDB" id="A0ABD3PW20"/>
<feature type="region of interest" description="Disordered" evidence="1">
    <location>
        <begin position="104"/>
        <end position="276"/>
    </location>
</feature>
<name>A0ABD3PW20_9STRA</name>
<evidence type="ECO:0000313" key="2">
    <source>
        <dbReference type="EMBL" id="KAL3791536.1"/>
    </source>
</evidence>